<evidence type="ECO:0000256" key="1">
    <source>
        <dbReference type="ARBA" id="ARBA00023002"/>
    </source>
</evidence>
<dbReference type="PRINTS" id="PR00420">
    <property type="entry name" value="RNGMNOXGNASE"/>
</dbReference>
<dbReference type="EMBL" id="LSYV01000020">
    <property type="protein sequence ID" value="KXZ49828.1"/>
    <property type="molecule type" value="Genomic_DNA"/>
</dbReference>
<keyword evidence="1" id="KW-0560">Oxidoreductase</keyword>
<evidence type="ECO:0000259" key="4">
    <source>
        <dbReference type="Pfam" id="PF01494"/>
    </source>
</evidence>
<dbReference type="Gene3D" id="3.50.50.60">
    <property type="entry name" value="FAD/NAD(P)-binding domain"/>
    <property type="match status" value="2"/>
</dbReference>
<dbReference type="STRING" id="33097.A0A150GJ52"/>
<dbReference type="InterPro" id="IPR036188">
    <property type="entry name" value="FAD/NAD-bd_sf"/>
</dbReference>
<dbReference type="InterPro" id="IPR002938">
    <property type="entry name" value="FAD-bd"/>
</dbReference>
<dbReference type="GO" id="GO:0004497">
    <property type="term" value="F:monooxygenase activity"/>
    <property type="evidence" value="ECO:0007669"/>
    <property type="project" value="UniProtKB-KW"/>
</dbReference>
<dbReference type="Proteomes" id="UP000075714">
    <property type="component" value="Unassembled WGS sequence"/>
</dbReference>
<keyword evidence="2" id="KW-0503">Monooxygenase</keyword>
<evidence type="ECO:0000256" key="2">
    <source>
        <dbReference type="ARBA" id="ARBA00023033"/>
    </source>
</evidence>
<organism evidence="5 6">
    <name type="scientific">Gonium pectorale</name>
    <name type="common">Green alga</name>
    <dbReference type="NCBI Taxonomy" id="33097"/>
    <lineage>
        <taxon>Eukaryota</taxon>
        <taxon>Viridiplantae</taxon>
        <taxon>Chlorophyta</taxon>
        <taxon>core chlorophytes</taxon>
        <taxon>Chlorophyceae</taxon>
        <taxon>CS clade</taxon>
        <taxon>Chlamydomonadales</taxon>
        <taxon>Volvocaceae</taxon>
        <taxon>Gonium</taxon>
    </lineage>
</organism>
<dbReference type="Pfam" id="PF01494">
    <property type="entry name" value="FAD_binding_3"/>
    <property type="match status" value="1"/>
</dbReference>
<reference evidence="6" key="1">
    <citation type="journal article" date="2016" name="Nat. Commun.">
        <title>The Gonium pectorale genome demonstrates co-option of cell cycle regulation during the evolution of multicellularity.</title>
        <authorList>
            <person name="Hanschen E.R."/>
            <person name="Marriage T.N."/>
            <person name="Ferris P.J."/>
            <person name="Hamaji T."/>
            <person name="Toyoda A."/>
            <person name="Fujiyama A."/>
            <person name="Neme R."/>
            <person name="Noguchi H."/>
            <person name="Minakuchi Y."/>
            <person name="Suzuki M."/>
            <person name="Kawai-Toyooka H."/>
            <person name="Smith D.R."/>
            <person name="Sparks H."/>
            <person name="Anderson J."/>
            <person name="Bakaric R."/>
            <person name="Luria V."/>
            <person name="Karger A."/>
            <person name="Kirschner M.W."/>
            <person name="Durand P.M."/>
            <person name="Michod R.E."/>
            <person name="Nozaki H."/>
            <person name="Olson B.J."/>
        </authorList>
    </citation>
    <scope>NUCLEOTIDE SEQUENCE [LARGE SCALE GENOMIC DNA]</scope>
    <source>
        <strain evidence="6">NIES-2863</strain>
    </source>
</reference>
<sequence>MPGQSSAVPHGFESPIAWRDLDVAIVGGGPAGLAVALALLRVRPDLRLKVFEASPSYGAQGAGVAIASNGAKALEAIDPTLLHGLLRRATFISGTFTYNDQTGERMPWQGGFSPLDTLNRFGITGGLVPWNDIRTALYGGLPEGVVEFGCKVVNCSEAGGGGADSAMGHYVLSIQRAIPSGGDSMAPGSGNDGVQKEAAIGTVAATARLVIAADGYFSRVRRTAGDGRTPVFEGMVRWLGNVTQAELDGGRVPRPAALDPQANPFALSSIHTWSPTSVENPLKGPPPRGLFLYPAGTDEHGRTRWVWSLYTQAATLQAVGEAFPMPASEVSETGEAAPRTAVPGDDAGGSVQDTSRRGARALRRALSACSHLPPDVQSMLAATPAERVMEFGLYVHPADSYTEGAWARGGLLLLGDAAHAGRPDGQGANTALEDAVVLGACVRQLGLGPEAFSAWEAARRERVRDILTDRSNDGSLRAARVAATAFEPLWSPTALAAPGGPLPDDVAAEVLQEVERGDEAKAREVVTQWSRSIVRNIVEGRVAGRGVPPNIPPPEGAYRFR</sequence>
<protein>
    <recommendedName>
        <fullName evidence="4">FAD-binding domain-containing protein</fullName>
    </recommendedName>
</protein>
<name>A0A150GJ52_GONPE</name>
<dbReference type="PANTHER" id="PTHR13789">
    <property type="entry name" value="MONOOXYGENASE"/>
    <property type="match status" value="1"/>
</dbReference>
<comment type="caution">
    <text evidence="5">The sequence shown here is derived from an EMBL/GenBank/DDBJ whole genome shotgun (WGS) entry which is preliminary data.</text>
</comment>
<dbReference type="OrthoDB" id="538512at2759"/>
<evidence type="ECO:0000313" key="5">
    <source>
        <dbReference type="EMBL" id="KXZ49828.1"/>
    </source>
</evidence>
<accession>A0A150GJ52</accession>
<dbReference type="GO" id="GO:0071949">
    <property type="term" value="F:FAD binding"/>
    <property type="evidence" value="ECO:0007669"/>
    <property type="project" value="InterPro"/>
</dbReference>
<evidence type="ECO:0000313" key="6">
    <source>
        <dbReference type="Proteomes" id="UP000075714"/>
    </source>
</evidence>
<evidence type="ECO:0000256" key="3">
    <source>
        <dbReference type="SAM" id="MobiDB-lite"/>
    </source>
</evidence>
<dbReference type="AlphaFoldDB" id="A0A150GJ52"/>
<feature type="domain" description="FAD-binding" evidence="4">
    <location>
        <begin position="401"/>
        <end position="440"/>
    </location>
</feature>
<keyword evidence="6" id="KW-1185">Reference proteome</keyword>
<dbReference type="SUPFAM" id="SSF51905">
    <property type="entry name" value="FAD/NAD(P)-binding domain"/>
    <property type="match status" value="1"/>
</dbReference>
<feature type="region of interest" description="Disordered" evidence="3">
    <location>
        <begin position="327"/>
        <end position="357"/>
    </location>
</feature>
<proteinExistence type="predicted"/>
<gene>
    <name evidence="5" type="ORF">GPECTOR_19g279</name>
</gene>
<dbReference type="InterPro" id="IPR050493">
    <property type="entry name" value="FAD-dep_Monooxygenase_BioMet"/>
</dbReference>
<dbReference type="PANTHER" id="PTHR13789:SF309">
    <property type="entry name" value="PUTATIVE (AFU_ORTHOLOGUE AFUA_6G14510)-RELATED"/>
    <property type="match status" value="1"/>
</dbReference>